<dbReference type="Pfam" id="PF00254">
    <property type="entry name" value="FKBP_C"/>
    <property type="match status" value="1"/>
</dbReference>
<evidence type="ECO:0000256" key="2">
    <source>
        <dbReference type="ARBA" id="ARBA00002388"/>
    </source>
</evidence>
<evidence type="ECO:0000256" key="4">
    <source>
        <dbReference type="ARBA" id="ARBA00023110"/>
    </source>
</evidence>
<evidence type="ECO:0000256" key="8">
    <source>
        <dbReference type="SAM" id="MobiDB-lite"/>
    </source>
</evidence>
<accession>A0A4Y7T5D9</accession>
<dbReference type="STRING" id="71717.A0A4Y7T5D9"/>
<comment type="function">
    <text evidence="2">PPIases accelerate the folding of proteins. It catalyzes the cis-trans isomerization of proline imidic peptide bonds in oligopeptides.</text>
</comment>
<dbReference type="EC" id="5.2.1.8" evidence="3 7"/>
<comment type="catalytic activity">
    <reaction evidence="1 7">
        <text>[protein]-peptidylproline (omega=180) = [protein]-peptidylproline (omega=0)</text>
        <dbReference type="Rhea" id="RHEA:16237"/>
        <dbReference type="Rhea" id="RHEA-COMP:10747"/>
        <dbReference type="Rhea" id="RHEA-COMP:10748"/>
        <dbReference type="ChEBI" id="CHEBI:83833"/>
        <dbReference type="ChEBI" id="CHEBI:83834"/>
        <dbReference type="EC" id="5.2.1.8"/>
    </reaction>
</comment>
<feature type="domain" description="PPIase FKBP-type" evidence="9">
    <location>
        <begin position="20"/>
        <end position="108"/>
    </location>
</feature>
<dbReference type="Gene3D" id="3.10.50.40">
    <property type="match status" value="1"/>
</dbReference>
<dbReference type="PANTHER" id="PTHR10516:SF443">
    <property type="entry name" value="FK506-BINDING PROTEIN 59-RELATED"/>
    <property type="match status" value="1"/>
</dbReference>
<evidence type="ECO:0000256" key="6">
    <source>
        <dbReference type="ARBA" id="ARBA00038106"/>
    </source>
</evidence>
<evidence type="ECO:0000313" key="10">
    <source>
        <dbReference type="EMBL" id="TEB29340.1"/>
    </source>
</evidence>
<name>A0A4Y7T5D9_COPMI</name>
<proteinExistence type="inferred from homology"/>
<keyword evidence="4 7" id="KW-0697">Rotamase</keyword>
<organism evidence="10 11">
    <name type="scientific">Coprinellus micaceus</name>
    <name type="common">Glistening ink-cap mushroom</name>
    <name type="synonym">Coprinus micaceus</name>
    <dbReference type="NCBI Taxonomy" id="71717"/>
    <lineage>
        <taxon>Eukaryota</taxon>
        <taxon>Fungi</taxon>
        <taxon>Dikarya</taxon>
        <taxon>Basidiomycota</taxon>
        <taxon>Agaricomycotina</taxon>
        <taxon>Agaricomycetes</taxon>
        <taxon>Agaricomycetidae</taxon>
        <taxon>Agaricales</taxon>
        <taxon>Agaricineae</taxon>
        <taxon>Psathyrellaceae</taxon>
        <taxon>Coprinellus</taxon>
    </lineage>
</organism>
<dbReference type="SUPFAM" id="SSF54534">
    <property type="entry name" value="FKBP-like"/>
    <property type="match status" value="1"/>
</dbReference>
<dbReference type="InterPro" id="IPR001179">
    <property type="entry name" value="PPIase_FKBP_dom"/>
</dbReference>
<keyword evidence="11" id="KW-1185">Reference proteome</keyword>
<dbReference type="GO" id="GO:0003755">
    <property type="term" value="F:peptidyl-prolyl cis-trans isomerase activity"/>
    <property type="evidence" value="ECO:0007669"/>
    <property type="project" value="UniProtKB-KW"/>
</dbReference>
<keyword evidence="5 7" id="KW-0413">Isomerase</keyword>
<feature type="region of interest" description="Disordered" evidence="8">
    <location>
        <begin position="1"/>
        <end position="20"/>
    </location>
</feature>
<gene>
    <name evidence="10" type="ORF">FA13DRAFT_1735043</name>
</gene>
<dbReference type="Proteomes" id="UP000298030">
    <property type="component" value="Unassembled WGS sequence"/>
</dbReference>
<evidence type="ECO:0000256" key="3">
    <source>
        <dbReference type="ARBA" id="ARBA00013194"/>
    </source>
</evidence>
<evidence type="ECO:0000256" key="5">
    <source>
        <dbReference type="ARBA" id="ARBA00023235"/>
    </source>
</evidence>
<sequence>MGVSIERISPGDGKTIPQKGDKVSIHYTGTLTDGKKFDSSRDRGVPFDTEIGVGKVIRGWDEGVLQLTLGEKATLLVTPDWAYGSRGFPPVIPPNATLKFEVELIAVNGVKRGDPQGRAGPQ</sequence>
<dbReference type="InterPro" id="IPR050689">
    <property type="entry name" value="FKBP-type_PPIase"/>
</dbReference>
<comment type="caution">
    <text evidence="10">The sequence shown here is derived from an EMBL/GenBank/DDBJ whole genome shotgun (WGS) entry which is preliminary data.</text>
</comment>
<dbReference type="FunFam" id="3.10.50.40:FF:000025">
    <property type="entry name" value="Peptidylprolyl isomerase"/>
    <property type="match status" value="1"/>
</dbReference>
<dbReference type="AlphaFoldDB" id="A0A4Y7T5D9"/>
<comment type="similarity">
    <text evidence="6">Belongs to the FKBP-type PPIase family. FKBP1 subfamily.</text>
</comment>
<reference evidence="10 11" key="1">
    <citation type="journal article" date="2019" name="Nat. Ecol. Evol.">
        <title>Megaphylogeny resolves global patterns of mushroom evolution.</title>
        <authorList>
            <person name="Varga T."/>
            <person name="Krizsan K."/>
            <person name="Foldi C."/>
            <person name="Dima B."/>
            <person name="Sanchez-Garcia M."/>
            <person name="Sanchez-Ramirez S."/>
            <person name="Szollosi G.J."/>
            <person name="Szarkandi J.G."/>
            <person name="Papp V."/>
            <person name="Albert L."/>
            <person name="Andreopoulos W."/>
            <person name="Angelini C."/>
            <person name="Antonin V."/>
            <person name="Barry K.W."/>
            <person name="Bougher N.L."/>
            <person name="Buchanan P."/>
            <person name="Buyck B."/>
            <person name="Bense V."/>
            <person name="Catcheside P."/>
            <person name="Chovatia M."/>
            <person name="Cooper J."/>
            <person name="Damon W."/>
            <person name="Desjardin D."/>
            <person name="Finy P."/>
            <person name="Geml J."/>
            <person name="Haridas S."/>
            <person name="Hughes K."/>
            <person name="Justo A."/>
            <person name="Karasinski D."/>
            <person name="Kautmanova I."/>
            <person name="Kiss B."/>
            <person name="Kocsube S."/>
            <person name="Kotiranta H."/>
            <person name="LaButti K.M."/>
            <person name="Lechner B.E."/>
            <person name="Liimatainen K."/>
            <person name="Lipzen A."/>
            <person name="Lukacs Z."/>
            <person name="Mihaltcheva S."/>
            <person name="Morgado L.N."/>
            <person name="Niskanen T."/>
            <person name="Noordeloos M.E."/>
            <person name="Ohm R.A."/>
            <person name="Ortiz-Santana B."/>
            <person name="Ovrebo C."/>
            <person name="Racz N."/>
            <person name="Riley R."/>
            <person name="Savchenko A."/>
            <person name="Shiryaev A."/>
            <person name="Soop K."/>
            <person name="Spirin V."/>
            <person name="Szebenyi C."/>
            <person name="Tomsovsky M."/>
            <person name="Tulloss R.E."/>
            <person name="Uehling J."/>
            <person name="Grigoriev I.V."/>
            <person name="Vagvolgyi C."/>
            <person name="Papp T."/>
            <person name="Martin F.M."/>
            <person name="Miettinen O."/>
            <person name="Hibbett D.S."/>
            <person name="Nagy L.G."/>
        </authorList>
    </citation>
    <scope>NUCLEOTIDE SEQUENCE [LARGE SCALE GENOMIC DNA]</scope>
    <source>
        <strain evidence="10 11">FP101781</strain>
    </source>
</reference>
<dbReference type="OrthoDB" id="1902587at2759"/>
<dbReference type="PANTHER" id="PTHR10516">
    <property type="entry name" value="PEPTIDYL-PROLYL CIS-TRANS ISOMERASE"/>
    <property type="match status" value="1"/>
</dbReference>
<dbReference type="PROSITE" id="PS50059">
    <property type="entry name" value="FKBP_PPIASE"/>
    <property type="match status" value="1"/>
</dbReference>
<evidence type="ECO:0000256" key="1">
    <source>
        <dbReference type="ARBA" id="ARBA00000971"/>
    </source>
</evidence>
<dbReference type="GO" id="GO:0005737">
    <property type="term" value="C:cytoplasm"/>
    <property type="evidence" value="ECO:0007669"/>
    <property type="project" value="TreeGrafter"/>
</dbReference>
<evidence type="ECO:0000259" key="9">
    <source>
        <dbReference type="PROSITE" id="PS50059"/>
    </source>
</evidence>
<evidence type="ECO:0000256" key="7">
    <source>
        <dbReference type="PROSITE-ProRule" id="PRU00277"/>
    </source>
</evidence>
<evidence type="ECO:0000313" key="11">
    <source>
        <dbReference type="Proteomes" id="UP000298030"/>
    </source>
</evidence>
<protein>
    <recommendedName>
        <fullName evidence="3 7">peptidylprolyl isomerase</fullName>
        <ecNumber evidence="3 7">5.2.1.8</ecNumber>
    </recommendedName>
</protein>
<dbReference type="EMBL" id="QPFP01000028">
    <property type="protein sequence ID" value="TEB29340.1"/>
    <property type="molecule type" value="Genomic_DNA"/>
</dbReference>
<dbReference type="InterPro" id="IPR046357">
    <property type="entry name" value="PPIase_dom_sf"/>
</dbReference>